<protein>
    <recommendedName>
        <fullName evidence="4 13">Vitamin B12-dependent ribonucleotide reductase</fullName>
        <ecNumber evidence="3 13">1.17.4.1</ecNumber>
    </recommendedName>
</protein>
<evidence type="ECO:0000313" key="18">
    <source>
        <dbReference type="EMBL" id="ABS64904.1"/>
    </source>
</evidence>
<dbReference type="FunFam" id="3.20.70.20:FF:000017">
    <property type="entry name" value="Vitamin B12-dependent ribonucleotide reductase"/>
    <property type="match status" value="1"/>
</dbReference>
<dbReference type="InterPro" id="IPR024434">
    <property type="entry name" value="TSCPD_dom"/>
</dbReference>
<comment type="function">
    <text evidence="11 13">Catalyzes the reduction of ribonucleotides to deoxyribonucleotides. May function to provide a pool of deoxyribonucleotide precursors for DNA repair during oxygen limitation and/or for immediate growth after restoration of oxygen.</text>
</comment>
<dbReference type="KEGG" id="pla:Plav_3299"/>
<proteinExistence type="inferred from homology"/>
<evidence type="ECO:0000259" key="15">
    <source>
        <dbReference type="Pfam" id="PF02867"/>
    </source>
</evidence>
<evidence type="ECO:0000256" key="2">
    <source>
        <dbReference type="ARBA" id="ARBA00007405"/>
    </source>
</evidence>
<dbReference type="Pfam" id="PF08471">
    <property type="entry name" value="Ribonuc_red_2_N"/>
    <property type="match status" value="1"/>
</dbReference>
<keyword evidence="9" id="KW-1015">Disulfide bond</keyword>
<dbReference type="HOGENOM" id="CLU_000404_0_1_5"/>
<keyword evidence="5 13" id="KW-0846">Cobalamin</keyword>
<dbReference type="STRING" id="402881.Plav_3299"/>
<comment type="catalytic activity">
    <reaction evidence="12 13">
        <text>a 2'-deoxyribonucleoside 5'-diphosphate + [thioredoxin]-disulfide + H2O = a ribonucleoside 5'-diphosphate + [thioredoxin]-dithiol</text>
        <dbReference type="Rhea" id="RHEA:23252"/>
        <dbReference type="Rhea" id="RHEA-COMP:10698"/>
        <dbReference type="Rhea" id="RHEA-COMP:10700"/>
        <dbReference type="ChEBI" id="CHEBI:15377"/>
        <dbReference type="ChEBI" id="CHEBI:29950"/>
        <dbReference type="ChEBI" id="CHEBI:50058"/>
        <dbReference type="ChEBI" id="CHEBI:57930"/>
        <dbReference type="ChEBI" id="CHEBI:73316"/>
        <dbReference type="EC" id="1.17.4.1"/>
    </reaction>
</comment>
<feature type="domain" description="Ribonucleotide reductase large subunit C-terminal" evidence="15">
    <location>
        <begin position="816"/>
        <end position="912"/>
    </location>
</feature>
<dbReference type="CDD" id="cd02888">
    <property type="entry name" value="RNR_II_dimer"/>
    <property type="match status" value="1"/>
</dbReference>
<keyword evidence="19" id="KW-1185">Reference proteome</keyword>
<dbReference type="AlphaFoldDB" id="A7HYC1"/>
<evidence type="ECO:0000256" key="9">
    <source>
        <dbReference type="ARBA" id="ARBA00023157"/>
    </source>
</evidence>
<feature type="domain" description="Ribonucleotide reductase large subunit C-terminal" evidence="15">
    <location>
        <begin position="198"/>
        <end position="750"/>
    </location>
</feature>
<feature type="domain" description="TSCPD" evidence="17">
    <location>
        <begin position="977"/>
        <end position="1081"/>
    </location>
</feature>
<dbReference type="InterPro" id="IPR013344">
    <property type="entry name" value="RNR_NrdJ/NrdZ"/>
</dbReference>
<feature type="coiled-coil region" evidence="14">
    <location>
        <begin position="953"/>
        <end position="980"/>
    </location>
</feature>
<feature type="domain" description="Ribonucleotide reductase class II vitamin B12-dependent N-terminal" evidence="16">
    <location>
        <begin position="22"/>
        <end position="147"/>
    </location>
</feature>
<evidence type="ECO:0000256" key="5">
    <source>
        <dbReference type="ARBA" id="ARBA00022628"/>
    </source>
</evidence>
<keyword evidence="6 13" id="KW-0237">DNA synthesis</keyword>
<dbReference type="Gene3D" id="3.20.70.20">
    <property type="match status" value="3"/>
</dbReference>
<keyword evidence="7 13" id="KW-0547">Nucleotide-binding</keyword>
<reference evidence="18 19" key="1">
    <citation type="journal article" date="2011" name="Stand. Genomic Sci.">
        <title>Complete genome sequence of Parvibaculum lavamentivorans type strain (DS-1(T)).</title>
        <authorList>
            <person name="Schleheck D."/>
            <person name="Weiss M."/>
            <person name="Pitluck S."/>
            <person name="Bruce D."/>
            <person name="Land M.L."/>
            <person name="Han S."/>
            <person name="Saunders E."/>
            <person name="Tapia R."/>
            <person name="Detter C."/>
            <person name="Brettin T."/>
            <person name="Han J."/>
            <person name="Woyke T."/>
            <person name="Goodwin L."/>
            <person name="Pennacchio L."/>
            <person name="Nolan M."/>
            <person name="Cook A.M."/>
            <person name="Kjelleberg S."/>
            <person name="Thomas T."/>
        </authorList>
    </citation>
    <scope>NUCLEOTIDE SEQUENCE [LARGE SCALE GENOMIC DNA]</scope>
    <source>
        <strain evidence="19">DS-1 / DSM 13023 / NCIMB 13966</strain>
    </source>
</reference>
<evidence type="ECO:0000256" key="4">
    <source>
        <dbReference type="ARBA" id="ARBA00014409"/>
    </source>
</evidence>
<evidence type="ECO:0000256" key="1">
    <source>
        <dbReference type="ARBA" id="ARBA00001922"/>
    </source>
</evidence>
<keyword evidence="10 13" id="KW-0170">Cobalt</keyword>
<keyword evidence="8 13" id="KW-0560">Oxidoreductase</keyword>
<accession>A7HYC1</accession>
<evidence type="ECO:0000259" key="16">
    <source>
        <dbReference type="Pfam" id="PF08471"/>
    </source>
</evidence>
<evidence type="ECO:0000256" key="10">
    <source>
        <dbReference type="ARBA" id="ARBA00023285"/>
    </source>
</evidence>
<dbReference type="GO" id="GO:0031419">
    <property type="term" value="F:cobalamin binding"/>
    <property type="evidence" value="ECO:0007669"/>
    <property type="project" value="UniProtKB-KW"/>
</dbReference>
<organism evidence="18 19">
    <name type="scientific">Parvibaculum lavamentivorans (strain DS-1 / DSM 13023 / NCIMB 13966)</name>
    <dbReference type="NCBI Taxonomy" id="402881"/>
    <lineage>
        <taxon>Bacteria</taxon>
        <taxon>Pseudomonadati</taxon>
        <taxon>Pseudomonadota</taxon>
        <taxon>Alphaproteobacteria</taxon>
        <taxon>Hyphomicrobiales</taxon>
        <taxon>Parvibaculaceae</taxon>
        <taxon>Parvibaculum</taxon>
    </lineage>
</organism>
<dbReference type="InterPro" id="IPR000788">
    <property type="entry name" value="RNR_lg_C"/>
</dbReference>
<dbReference type="EMBL" id="CP000774">
    <property type="protein sequence ID" value="ABS64904.1"/>
    <property type="molecule type" value="Genomic_DNA"/>
</dbReference>
<evidence type="ECO:0000256" key="13">
    <source>
        <dbReference type="RuleBase" id="RU364064"/>
    </source>
</evidence>
<evidence type="ECO:0000256" key="12">
    <source>
        <dbReference type="ARBA" id="ARBA00047754"/>
    </source>
</evidence>
<dbReference type="NCBIfam" id="NF005736">
    <property type="entry name" value="PRK07562.1"/>
    <property type="match status" value="1"/>
</dbReference>
<gene>
    <name evidence="18" type="ordered locus">Plav_3299</name>
</gene>
<dbReference type="GO" id="GO:0000166">
    <property type="term" value="F:nucleotide binding"/>
    <property type="evidence" value="ECO:0007669"/>
    <property type="project" value="UniProtKB-KW"/>
</dbReference>
<evidence type="ECO:0000313" key="19">
    <source>
        <dbReference type="Proteomes" id="UP000006377"/>
    </source>
</evidence>
<evidence type="ECO:0000256" key="11">
    <source>
        <dbReference type="ARBA" id="ARBA00025437"/>
    </source>
</evidence>
<dbReference type="SUPFAM" id="SSF75625">
    <property type="entry name" value="YebC-like"/>
    <property type="match status" value="1"/>
</dbReference>
<evidence type="ECO:0000256" key="6">
    <source>
        <dbReference type="ARBA" id="ARBA00022634"/>
    </source>
</evidence>
<evidence type="ECO:0000256" key="8">
    <source>
        <dbReference type="ARBA" id="ARBA00023002"/>
    </source>
</evidence>
<comment type="similarity">
    <text evidence="2 13">Belongs to the ribonucleoside diphosphate reductase class-2 family.</text>
</comment>
<dbReference type="GO" id="GO:0050897">
    <property type="term" value="F:cobalt ion binding"/>
    <property type="evidence" value="ECO:0007669"/>
    <property type="project" value="InterPro"/>
</dbReference>
<dbReference type="Pfam" id="PF02867">
    <property type="entry name" value="Ribonuc_red_lgC"/>
    <property type="match status" value="2"/>
</dbReference>
<dbReference type="RefSeq" id="WP_012112232.1">
    <property type="nucleotide sequence ID" value="NC_009719.1"/>
</dbReference>
<dbReference type="PRINTS" id="PR01183">
    <property type="entry name" value="RIBORDTASEM1"/>
</dbReference>
<dbReference type="EC" id="1.17.4.1" evidence="3 13"/>
<dbReference type="eggNOG" id="COG0209">
    <property type="taxonomic scope" value="Bacteria"/>
</dbReference>
<dbReference type="PANTHER" id="PTHR43371:SF1">
    <property type="entry name" value="RIBONUCLEOSIDE-DIPHOSPHATE REDUCTASE"/>
    <property type="match status" value="1"/>
</dbReference>
<sequence length="1244" mass="135351">MRIQRCFTVEGQSPYEGIAFRTTASEIRNPDGSVVFRLQDIQVPAEWSQVACDVLAQKYFRKAGVAAVLKRVPEAGVPAFLWRQEPDHEALEALRPEDRFGPEMDARQVFDRLAGTWTYWGWKGGYFDSEADAQAFFDEHRFMLAAQIAAPNSPQWFNTGLHWAYGIDGPAQGHWRTDPATGETARTATAYEYPQPHACFIQSVNDDLVNENGIMDLWVREARLFKYGSGTGSNFSDLRGEDEKLSGGGKSSGLMSFLKIGDRAAGAIKSGGTTRRAAKMVIVDIDHPDVEDFINWKVKEEQKVAALVTGSKINQKHLNAIMRACVNCEADGDACFDPKKNPALKREVLAARKAHVPENYVQRVIQFAKQGYDEIDFRVYDTDWDSEAYLTVSGQNSNNTVRVTDDFLRAVEEDAEWSLKSRLTGEATKTLPARELWEQVGHAAWASADPGIQYHTTINDWHTCPASGPIRASNPCSEYMFLDDTACNLASINLMQFRDADGRFDVEAFEHAVKLLTIVLEISVLMAQFPSREIAERSFRYRTLGLGFANIGGLLMSCGLAYDSAEARALAGAISAIMTGVSYATSAQMAKELGAFEGYAENSAHMLRVMRNHARAAHGYNGGYEDLSVYPLALDAANCPQADLVDHARASWDLAVSMGERYGYRNAQATVIAPTGTIGLVMDCDTTGIEPDFALVKFKKLAGGGYFKIINRAVPQALRTLGYDAAAIERIVNYAVGFGTLANAPGVSHERLRELGFTQEKINIVEEALAGAFDIRFVFNKWQLGEEFCTDVLGLDADAMDDLDFDLLAAIGFTKQEIDAANLHVCGAMTLEGAPGLKDEHLPVFDCANPCGRIGKRYLSVESHIRMMAAAQPFISGAISKTINMANAATVEDCKESYMLSWKLGLKANALYRDGSKLSQPLNSQLLEDEADDEAEESAVETLMAQAPQERARVVAERSVAQLVEQVKSAEQKREKLPDRRKGYTQKALVGGHKVYLRTGEYDDGKIGEIFIDMHKEGAAFRSLMNNFAIAISLGLQYGVPLEEYVEAFTFTRFEPAGLVQGNDRIKNATSILDYVFRELAVSYLGRSDLGHVDPKEFAFDAMGDGADEGKAPALPASAVVSPGYTRNAQMGNLYLVRGGAAATARADTAEAVAAPAVREQTVKAEVMAAGALMRAGSSESFAAVAVGAVSSGGGSSGGGISRAAEARMKGYEGEACSECGNFTMVRNGTCLKCDTCGGTSGCS</sequence>
<dbReference type="FunFam" id="3.20.70.20:FF:000016">
    <property type="entry name" value="Vitamin B12-dependent ribonucleotide reductase"/>
    <property type="match status" value="1"/>
</dbReference>
<evidence type="ECO:0000256" key="14">
    <source>
        <dbReference type="SAM" id="Coils"/>
    </source>
</evidence>
<dbReference type="NCBIfam" id="TIGR02504">
    <property type="entry name" value="NrdJ_Z"/>
    <property type="match status" value="1"/>
</dbReference>
<dbReference type="Proteomes" id="UP000006377">
    <property type="component" value="Chromosome"/>
</dbReference>
<evidence type="ECO:0000256" key="7">
    <source>
        <dbReference type="ARBA" id="ARBA00022741"/>
    </source>
</evidence>
<comment type="cofactor">
    <cofactor evidence="1 13">
        <name>adenosylcob(III)alamin</name>
        <dbReference type="ChEBI" id="CHEBI:18408"/>
    </cofactor>
</comment>
<dbReference type="SUPFAM" id="SSF51998">
    <property type="entry name" value="PFL-like glycyl radical enzymes"/>
    <property type="match status" value="1"/>
</dbReference>
<dbReference type="Pfam" id="PF12637">
    <property type="entry name" value="TSCPD"/>
    <property type="match status" value="1"/>
</dbReference>
<evidence type="ECO:0000259" key="17">
    <source>
        <dbReference type="Pfam" id="PF12637"/>
    </source>
</evidence>
<dbReference type="InterPro" id="IPR013678">
    <property type="entry name" value="RNR_2_N"/>
</dbReference>
<dbReference type="GO" id="GO:0004748">
    <property type="term" value="F:ribonucleoside-diphosphate reductase activity, thioredoxin disulfide as acceptor"/>
    <property type="evidence" value="ECO:0007669"/>
    <property type="project" value="UniProtKB-EC"/>
</dbReference>
<evidence type="ECO:0000256" key="3">
    <source>
        <dbReference type="ARBA" id="ARBA00012274"/>
    </source>
</evidence>
<dbReference type="InterPro" id="IPR050862">
    <property type="entry name" value="RdRp_reductase_class-2"/>
</dbReference>
<dbReference type="InterPro" id="IPR029072">
    <property type="entry name" value="YebC-like"/>
</dbReference>
<name>A7HYC1_PARL1</name>
<keyword evidence="14" id="KW-0175">Coiled coil</keyword>
<dbReference type="GO" id="GO:0071897">
    <property type="term" value="P:DNA biosynthetic process"/>
    <property type="evidence" value="ECO:0007669"/>
    <property type="project" value="UniProtKB-KW"/>
</dbReference>
<dbReference type="OrthoDB" id="9762933at2"/>
<dbReference type="PANTHER" id="PTHR43371">
    <property type="entry name" value="VITAMIN B12-DEPENDENT RIBONUCLEOTIDE REDUCTASE"/>
    <property type="match status" value="1"/>
</dbReference>